<dbReference type="PANTHER" id="PTHR12526:SF640">
    <property type="entry name" value="COLANIC ACID BIOSYNTHESIS GLYCOSYLTRANSFERASE WCAL-RELATED"/>
    <property type="match status" value="1"/>
</dbReference>
<dbReference type="SUPFAM" id="SSF53756">
    <property type="entry name" value="UDP-Glycosyltransferase/glycogen phosphorylase"/>
    <property type="match status" value="1"/>
</dbReference>
<reference evidence="6 7" key="1">
    <citation type="submission" date="2017-06" db="EMBL/GenBank/DDBJ databases">
        <authorList>
            <person name="Kim H.J."/>
            <person name="Triplett B.A."/>
        </authorList>
    </citation>
    <scope>NUCLEOTIDE SEQUENCE [LARGE SCALE GENOMIC DNA]</scope>
    <source>
        <strain evidence="6 7">DSM 11445</strain>
    </source>
</reference>
<dbReference type="Pfam" id="PF00534">
    <property type="entry name" value="Glycos_transf_1"/>
    <property type="match status" value="1"/>
</dbReference>
<organism evidence="6 7">
    <name type="scientific">Antarctobacter heliothermus</name>
    <dbReference type="NCBI Taxonomy" id="74033"/>
    <lineage>
        <taxon>Bacteria</taxon>
        <taxon>Pseudomonadati</taxon>
        <taxon>Pseudomonadota</taxon>
        <taxon>Alphaproteobacteria</taxon>
        <taxon>Rhodobacterales</taxon>
        <taxon>Roseobacteraceae</taxon>
        <taxon>Antarctobacter</taxon>
    </lineage>
</organism>
<dbReference type="InterPro" id="IPR001296">
    <property type="entry name" value="Glyco_trans_1"/>
</dbReference>
<dbReference type="GO" id="GO:0016757">
    <property type="term" value="F:glycosyltransferase activity"/>
    <property type="evidence" value="ECO:0007669"/>
    <property type="project" value="UniProtKB-KW"/>
</dbReference>
<proteinExistence type="inferred from homology"/>
<dbReference type="RefSeq" id="WP_089275821.1">
    <property type="nucleotide sequence ID" value="NZ_FZON01000001.1"/>
</dbReference>
<keyword evidence="2" id="KW-0328">Glycosyltransferase</keyword>
<dbReference type="OrthoDB" id="9790710at2"/>
<dbReference type="InterPro" id="IPR028098">
    <property type="entry name" value="Glyco_trans_4-like_N"/>
</dbReference>
<dbReference type="AlphaFoldDB" id="A0A239AQ86"/>
<evidence type="ECO:0000259" key="4">
    <source>
        <dbReference type="Pfam" id="PF00534"/>
    </source>
</evidence>
<comment type="similarity">
    <text evidence="1">Belongs to the glycosyltransferase group 1 family. Glycosyltransferase 4 subfamily.</text>
</comment>
<dbReference type="EMBL" id="FZON01000001">
    <property type="protein sequence ID" value="SNR97719.1"/>
    <property type="molecule type" value="Genomic_DNA"/>
</dbReference>
<evidence type="ECO:0000259" key="5">
    <source>
        <dbReference type="Pfam" id="PF13439"/>
    </source>
</evidence>
<gene>
    <name evidence="6" type="ORF">SAMN04488078_100161</name>
</gene>
<evidence type="ECO:0000313" key="6">
    <source>
        <dbReference type="EMBL" id="SNR97719.1"/>
    </source>
</evidence>
<dbReference type="Gene3D" id="3.40.50.2000">
    <property type="entry name" value="Glycogen Phosphorylase B"/>
    <property type="match status" value="2"/>
</dbReference>
<dbReference type="PANTHER" id="PTHR12526">
    <property type="entry name" value="GLYCOSYLTRANSFERASE"/>
    <property type="match status" value="1"/>
</dbReference>
<keyword evidence="3 6" id="KW-0808">Transferase</keyword>
<dbReference type="Pfam" id="PF13439">
    <property type="entry name" value="Glyco_transf_4"/>
    <property type="match status" value="1"/>
</dbReference>
<evidence type="ECO:0000256" key="1">
    <source>
        <dbReference type="ARBA" id="ARBA00009481"/>
    </source>
</evidence>
<feature type="domain" description="Glycosyltransferase subfamily 4-like N-terminal" evidence="5">
    <location>
        <begin position="81"/>
        <end position="185"/>
    </location>
</feature>
<accession>A0A239AQ86</accession>
<name>A0A239AQ86_9RHOB</name>
<evidence type="ECO:0000256" key="3">
    <source>
        <dbReference type="ARBA" id="ARBA00022679"/>
    </source>
</evidence>
<feature type="domain" description="Glycosyl transferase family 1" evidence="4">
    <location>
        <begin position="190"/>
        <end position="351"/>
    </location>
</feature>
<sequence length="378" mass="40965">MKTAIATSDYFVMGETFINRHIQHLFGGETCVVCGRFNGEDPLGKPLFTRRGPLSAMDKFRAPFAAAGGALLHGTSRLPFGDNRRQLAAFLRDEGVDVILAEFGTQALVMAQLGNAMNIPVFTYWRGTDASKMLRSRQRVRSYRLMMPRLAGMFSVSQFLLDNLAAHGIRHDNAHVVPSGVDIRRFAPGPKRPGSFLAVGRMVEKKAPHITLRAFATAAKTRDAHLTFIGDGPLLDDCRTLAATLGVADQVTFTGALPHDQVREHLLTTEVFLQHSVTANDGNTEGLPTAIQEALACGCITISTRHAGIPEAVEDGVNGLLVDEWDEDGFAARIAQILDTPDRSALSAAARATAEAKFDNDVGLARVEQIIRETCANT</sequence>
<dbReference type="Proteomes" id="UP000198440">
    <property type="component" value="Unassembled WGS sequence"/>
</dbReference>
<evidence type="ECO:0000313" key="7">
    <source>
        <dbReference type="Proteomes" id="UP000198440"/>
    </source>
</evidence>
<protein>
    <submittedName>
        <fullName evidence="6">Glycosyltransferase involved in cell wall bisynthesis</fullName>
    </submittedName>
</protein>
<evidence type="ECO:0000256" key="2">
    <source>
        <dbReference type="ARBA" id="ARBA00022676"/>
    </source>
</evidence>